<accession>A0A5B6WJ55</accession>
<evidence type="ECO:0000313" key="1">
    <source>
        <dbReference type="EMBL" id="KAA3481710.1"/>
    </source>
</evidence>
<dbReference type="OrthoDB" id="978710at2759"/>
<proteinExistence type="predicted"/>
<keyword evidence="2" id="KW-1185">Reference proteome</keyword>
<comment type="caution">
    <text evidence="1">The sequence shown here is derived from an EMBL/GenBank/DDBJ whole genome shotgun (WGS) entry which is preliminary data.</text>
</comment>
<organism evidence="1 2">
    <name type="scientific">Gossypium australe</name>
    <dbReference type="NCBI Taxonomy" id="47621"/>
    <lineage>
        <taxon>Eukaryota</taxon>
        <taxon>Viridiplantae</taxon>
        <taxon>Streptophyta</taxon>
        <taxon>Embryophyta</taxon>
        <taxon>Tracheophyta</taxon>
        <taxon>Spermatophyta</taxon>
        <taxon>Magnoliopsida</taxon>
        <taxon>eudicotyledons</taxon>
        <taxon>Gunneridae</taxon>
        <taxon>Pentapetalae</taxon>
        <taxon>rosids</taxon>
        <taxon>malvids</taxon>
        <taxon>Malvales</taxon>
        <taxon>Malvaceae</taxon>
        <taxon>Malvoideae</taxon>
        <taxon>Gossypium</taxon>
    </lineage>
</organism>
<dbReference type="EMBL" id="SMMG02000003">
    <property type="protein sequence ID" value="KAA3481710.1"/>
    <property type="molecule type" value="Genomic_DNA"/>
</dbReference>
<gene>
    <name evidence="1" type="ORF">EPI10_022052</name>
</gene>
<dbReference type="Proteomes" id="UP000325315">
    <property type="component" value="Unassembled WGS sequence"/>
</dbReference>
<dbReference type="AlphaFoldDB" id="A0A5B6WJ55"/>
<sequence>MDDLVLRPMLAISCFTLLNKFNTKDVGVLQEKTIDIGTDEINCLSKGSCGNSPGCTALLTPL</sequence>
<name>A0A5B6WJ55_9ROSI</name>
<reference evidence="1" key="1">
    <citation type="submission" date="2019-08" db="EMBL/GenBank/DDBJ databases">
        <authorList>
            <person name="Liu F."/>
        </authorList>
    </citation>
    <scope>NUCLEOTIDE SEQUENCE [LARGE SCALE GENOMIC DNA]</scope>
    <source>
        <strain evidence="1">PA1801</strain>
        <tissue evidence="1">Leaf</tissue>
    </source>
</reference>
<protein>
    <submittedName>
        <fullName evidence="1">DUF674 family protein</fullName>
    </submittedName>
</protein>
<evidence type="ECO:0000313" key="2">
    <source>
        <dbReference type="Proteomes" id="UP000325315"/>
    </source>
</evidence>